<reference evidence="2 4" key="3">
    <citation type="journal article" date="2017" name="Antonie Van Leeuwenhoek">
        <title>Rhizobium rhizosphaerae sp. nov., a novel species isolated from rice rhizosphere.</title>
        <authorList>
            <person name="Zhao J.J."/>
            <person name="Zhang J."/>
            <person name="Zhang R.J."/>
            <person name="Zhang C.W."/>
            <person name="Yin H.Q."/>
            <person name="Zhang X.X."/>
        </authorList>
    </citation>
    <scope>NUCLEOTIDE SEQUENCE [LARGE SCALE GENOMIC DNA]</scope>
    <source>
        <strain evidence="2 4">RD15</strain>
    </source>
</reference>
<sequence>MQRMGMMIGLQPGKVDEYKRLHAAVWPEILDLISRCNIKNYSIFLREPENLLFGVWEYHGSDFEADMAKMAADPKNQEWWSFCIPCQKPLDTRKEGEWWAMMDEVFHMD</sequence>
<dbReference type="Gene3D" id="3.30.70.100">
    <property type="match status" value="1"/>
</dbReference>
<dbReference type="EMBL" id="MSPX01000016">
    <property type="protein sequence ID" value="OQP85034.1"/>
    <property type="molecule type" value="Genomic_DNA"/>
</dbReference>
<dbReference type="PANTHER" id="PTHR34389">
    <property type="entry name" value="L-RHAMNOSE MUTAROTASE"/>
    <property type="match status" value="1"/>
</dbReference>
<dbReference type="STRING" id="1672749.BJF92_13360"/>
<evidence type="ECO:0000313" key="1">
    <source>
        <dbReference type="EMBL" id="OLP54794.1"/>
    </source>
</evidence>
<dbReference type="OrthoDB" id="9799608at2"/>
<dbReference type="InterPro" id="IPR011008">
    <property type="entry name" value="Dimeric_a/b-barrel"/>
</dbReference>
<evidence type="ECO:0000313" key="2">
    <source>
        <dbReference type="EMBL" id="OQP85034.1"/>
    </source>
</evidence>
<protein>
    <recommendedName>
        <fullName evidence="5">L-rhamnose mutarotase</fullName>
    </recommendedName>
</protein>
<gene>
    <name evidence="1" type="ORF">BJF92_13360</name>
    <name evidence="2" type="ORF">BTR14_16845</name>
</gene>
<reference evidence="1 3" key="1">
    <citation type="submission" date="2016-09" db="EMBL/GenBank/DDBJ databases">
        <title>Rhizobium sp. nov., a novel species isolated from the rice rhizosphere.</title>
        <authorList>
            <person name="Zhao J."/>
            <person name="Zhang X."/>
        </authorList>
    </citation>
    <scope>NUCLEOTIDE SEQUENCE [LARGE SCALE GENOMIC DNA]</scope>
    <source>
        <strain evidence="1 3">MH17</strain>
    </source>
</reference>
<dbReference type="RefSeq" id="WP_075635355.1">
    <property type="nucleotide sequence ID" value="NZ_MKIO01000031.1"/>
</dbReference>
<organism evidence="1 3">
    <name type="scientific">Xaviernesmea rhizosphaerae</name>
    <dbReference type="NCBI Taxonomy" id="1672749"/>
    <lineage>
        <taxon>Bacteria</taxon>
        <taxon>Pseudomonadati</taxon>
        <taxon>Pseudomonadota</taxon>
        <taxon>Alphaproteobacteria</taxon>
        <taxon>Hyphomicrobiales</taxon>
        <taxon>Rhizobiaceae</taxon>
        <taxon>Rhizobium/Agrobacterium group</taxon>
        <taxon>Xaviernesmea</taxon>
    </lineage>
</organism>
<dbReference type="GO" id="GO:0016857">
    <property type="term" value="F:racemase and epimerase activity, acting on carbohydrates and derivatives"/>
    <property type="evidence" value="ECO:0007669"/>
    <property type="project" value="InterPro"/>
</dbReference>
<dbReference type="Proteomes" id="UP000192652">
    <property type="component" value="Unassembled WGS sequence"/>
</dbReference>
<accession>A0A1Q9AHS9</accession>
<dbReference type="SUPFAM" id="SSF54909">
    <property type="entry name" value="Dimeric alpha+beta barrel"/>
    <property type="match status" value="1"/>
</dbReference>
<dbReference type="PANTHER" id="PTHR34389:SF2">
    <property type="entry name" value="L-RHAMNOSE MUTAROTASE"/>
    <property type="match status" value="1"/>
</dbReference>
<dbReference type="AlphaFoldDB" id="A0A1Q9AHS9"/>
<reference evidence="2" key="2">
    <citation type="submission" date="2016-12" db="EMBL/GenBank/DDBJ databases">
        <authorList>
            <person name="Zhang X."/>
            <person name="Zhao J."/>
        </authorList>
    </citation>
    <scope>NUCLEOTIDE SEQUENCE</scope>
    <source>
        <strain evidence="2">RD15</strain>
    </source>
</reference>
<evidence type="ECO:0000313" key="3">
    <source>
        <dbReference type="Proteomes" id="UP000186143"/>
    </source>
</evidence>
<keyword evidence="4" id="KW-1185">Reference proteome</keyword>
<evidence type="ECO:0000313" key="4">
    <source>
        <dbReference type="Proteomes" id="UP000192652"/>
    </source>
</evidence>
<dbReference type="Proteomes" id="UP000186143">
    <property type="component" value="Unassembled WGS sequence"/>
</dbReference>
<comment type="caution">
    <text evidence="1">The sequence shown here is derived from an EMBL/GenBank/DDBJ whole genome shotgun (WGS) entry which is preliminary data.</text>
</comment>
<dbReference type="InterPro" id="IPR008000">
    <property type="entry name" value="Rham/fucose_mutarotase"/>
</dbReference>
<name>A0A1Q9AHS9_9HYPH</name>
<dbReference type="Pfam" id="PF05336">
    <property type="entry name" value="rhaM"/>
    <property type="match status" value="1"/>
</dbReference>
<evidence type="ECO:0008006" key="5">
    <source>
        <dbReference type="Google" id="ProtNLM"/>
    </source>
</evidence>
<proteinExistence type="predicted"/>
<dbReference type="EMBL" id="MKIO01000031">
    <property type="protein sequence ID" value="OLP54794.1"/>
    <property type="molecule type" value="Genomic_DNA"/>
</dbReference>